<reference evidence="1" key="1">
    <citation type="submission" date="2020-05" db="EMBL/GenBank/DDBJ databases">
        <title>Large-scale comparative analyses of tick genomes elucidate their genetic diversity and vector capacities.</title>
        <authorList>
            <person name="Jia N."/>
            <person name="Wang J."/>
            <person name="Shi W."/>
            <person name="Du L."/>
            <person name="Sun Y."/>
            <person name="Zhan W."/>
            <person name="Jiang J."/>
            <person name="Wang Q."/>
            <person name="Zhang B."/>
            <person name="Ji P."/>
            <person name="Sakyi L.B."/>
            <person name="Cui X."/>
            <person name="Yuan T."/>
            <person name="Jiang B."/>
            <person name="Yang W."/>
            <person name="Lam T.T.-Y."/>
            <person name="Chang Q."/>
            <person name="Ding S."/>
            <person name="Wang X."/>
            <person name="Zhu J."/>
            <person name="Ruan X."/>
            <person name="Zhao L."/>
            <person name="Wei J."/>
            <person name="Que T."/>
            <person name="Du C."/>
            <person name="Cheng J."/>
            <person name="Dai P."/>
            <person name="Han X."/>
            <person name="Huang E."/>
            <person name="Gao Y."/>
            <person name="Liu J."/>
            <person name="Shao H."/>
            <person name="Ye R."/>
            <person name="Li L."/>
            <person name="Wei W."/>
            <person name="Wang X."/>
            <person name="Wang C."/>
            <person name="Yang T."/>
            <person name="Huo Q."/>
            <person name="Li W."/>
            <person name="Guo W."/>
            <person name="Chen H."/>
            <person name="Zhou L."/>
            <person name="Ni X."/>
            <person name="Tian J."/>
            <person name="Zhou Y."/>
            <person name="Sheng Y."/>
            <person name="Liu T."/>
            <person name="Pan Y."/>
            <person name="Xia L."/>
            <person name="Li J."/>
            <person name="Zhao F."/>
            <person name="Cao W."/>
        </authorList>
    </citation>
    <scope>NUCLEOTIDE SEQUENCE</scope>
    <source>
        <strain evidence="1">Hyas-2018</strain>
    </source>
</reference>
<dbReference type="EMBL" id="CM023489">
    <property type="protein sequence ID" value="KAH6922361.1"/>
    <property type="molecule type" value="Genomic_DNA"/>
</dbReference>
<evidence type="ECO:0000313" key="2">
    <source>
        <dbReference type="Proteomes" id="UP000821845"/>
    </source>
</evidence>
<sequence>MRFGPVPVLSVLGEFEGPCGPLLCDVGIQGLIRSSCSCCLGNPFLVPRLSSGTAHQLKCTLRCLRPRINHRDFRRKLLGVPPYLQ</sequence>
<evidence type="ECO:0000313" key="1">
    <source>
        <dbReference type="EMBL" id="KAH6922361.1"/>
    </source>
</evidence>
<protein>
    <submittedName>
        <fullName evidence="1">Uncharacterized protein</fullName>
    </submittedName>
</protein>
<name>A0ACB7RKQ7_HYAAI</name>
<dbReference type="Proteomes" id="UP000821845">
    <property type="component" value="Chromosome 9"/>
</dbReference>
<comment type="caution">
    <text evidence="1">The sequence shown here is derived from an EMBL/GenBank/DDBJ whole genome shotgun (WGS) entry which is preliminary data.</text>
</comment>
<organism evidence="1 2">
    <name type="scientific">Hyalomma asiaticum</name>
    <name type="common">Tick</name>
    <dbReference type="NCBI Taxonomy" id="266040"/>
    <lineage>
        <taxon>Eukaryota</taxon>
        <taxon>Metazoa</taxon>
        <taxon>Ecdysozoa</taxon>
        <taxon>Arthropoda</taxon>
        <taxon>Chelicerata</taxon>
        <taxon>Arachnida</taxon>
        <taxon>Acari</taxon>
        <taxon>Parasitiformes</taxon>
        <taxon>Ixodida</taxon>
        <taxon>Ixodoidea</taxon>
        <taxon>Ixodidae</taxon>
        <taxon>Hyalomminae</taxon>
        <taxon>Hyalomma</taxon>
    </lineage>
</organism>
<proteinExistence type="predicted"/>
<accession>A0ACB7RKQ7</accession>
<keyword evidence="2" id="KW-1185">Reference proteome</keyword>
<gene>
    <name evidence="1" type="ORF">HPB50_013401</name>
</gene>